<dbReference type="PANTHER" id="PTHR47939">
    <property type="entry name" value="MEMBRANE-ASSOCIATED SALT-INDUCIBLE PROTEIN-LIKE"/>
    <property type="match status" value="1"/>
</dbReference>
<dbReference type="PANTHER" id="PTHR47939:SF1">
    <property type="entry name" value="OS04G0684500 PROTEIN"/>
    <property type="match status" value="1"/>
</dbReference>
<dbReference type="NCBIfam" id="TIGR00756">
    <property type="entry name" value="PPR"/>
    <property type="match status" value="3"/>
</dbReference>
<organism evidence="5 6">
    <name type="scientific">Cannabis sativa</name>
    <name type="common">Hemp</name>
    <name type="synonym">Marijuana</name>
    <dbReference type="NCBI Taxonomy" id="3483"/>
    <lineage>
        <taxon>Eukaryota</taxon>
        <taxon>Viridiplantae</taxon>
        <taxon>Streptophyta</taxon>
        <taxon>Embryophyta</taxon>
        <taxon>Tracheophyta</taxon>
        <taxon>Spermatophyta</taxon>
        <taxon>Magnoliopsida</taxon>
        <taxon>eudicotyledons</taxon>
        <taxon>Gunneridae</taxon>
        <taxon>Pentapetalae</taxon>
        <taxon>rosids</taxon>
        <taxon>fabids</taxon>
        <taxon>Rosales</taxon>
        <taxon>Cannabaceae</taxon>
        <taxon>Cannabis</taxon>
    </lineage>
</organism>
<evidence type="ECO:0000313" key="6">
    <source>
        <dbReference type="Proteomes" id="UP000583929"/>
    </source>
</evidence>
<feature type="repeat" description="PPR" evidence="3">
    <location>
        <begin position="252"/>
        <end position="286"/>
    </location>
</feature>
<feature type="repeat" description="PPR" evidence="3">
    <location>
        <begin position="147"/>
        <end position="181"/>
    </location>
</feature>
<evidence type="ECO:0000256" key="3">
    <source>
        <dbReference type="PROSITE-ProRule" id="PRU00708"/>
    </source>
</evidence>
<evidence type="ECO:0000259" key="4">
    <source>
        <dbReference type="Pfam" id="PF17177"/>
    </source>
</evidence>
<keyword evidence="2" id="KW-0677">Repeat</keyword>
<comment type="similarity">
    <text evidence="1">Belongs to the PPR family. P subfamily.</text>
</comment>
<reference evidence="5 6" key="1">
    <citation type="journal article" date="2020" name="bioRxiv">
        <title>Sequence and annotation of 42 cannabis genomes reveals extensive copy number variation in cannabinoid synthesis and pathogen resistance genes.</title>
        <authorList>
            <person name="Mckernan K.J."/>
            <person name="Helbert Y."/>
            <person name="Kane L.T."/>
            <person name="Ebling H."/>
            <person name="Zhang L."/>
            <person name="Liu B."/>
            <person name="Eaton Z."/>
            <person name="Mclaughlin S."/>
            <person name="Kingan S."/>
            <person name="Baybayan P."/>
            <person name="Concepcion G."/>
            <person name="Jordan M."/>
            <person name="Riva A."/>
            <person name="Barbazuk W."/>
            <person name="Harkins T."/>
        </authorList>
    </citation>
    <scope>NUCLEOTIDE SEQUENCE [LARGE SCALE GENOMIC DNA]</scope>
    <source>
        <strain evidence="6">cv. Jamaican Lion 4</strain>
        <tissue evidence="5">Leaf</tissue>
    </source>
</reference>
<dbReference type="AlphaFoldDB" id="A0A7J6HKI7"/>
<evidence type="ECO:0000256" key="1">
    <source>
        <dbReference type="ARBA" id="ARBA00007626"/>
    </source>
</evidence>
<dbReference type="PROSITE" id="PS51375">
    <property type="entry name" value="PPR"/>
    <property type="match status" value="3"/>
</dbReference>
<evidence type="ECO:0000313" key="5">
    <source>
        <dbReference type="EMBL" id="KAF4395767.1"/>
    </source>
</evidence>
<dbReference type="Proteomes" id="UP000583929">
    <property type="component" value="Unassembled WGS sequence"/>
</dbReference>
<proteinExistence type="inferred from homology"/>
<accession>A0A7J6HKI7</accession>
<dbReference type="InterPro" id="IPR033443">
    <property type="entry name" value="PROP1-like_PPR_dom"/>
</dbReference>
<protein>
    <recommendedName>
        <fullName evidence="4">PROP1-like PPR domain-containing protein</fullName>
    </recommendedName>
</protein>
<sequence length="370" mass="41664">KAKLVDCTPFCLYFLNPSLLLSSKAGGSKRLHAGVGTTAVGFYLHQPYECPCAKADAIALTDDLPIVDVFNCQFLEKPTAAYYDDLVNDAGSSGDFNTVRQLLNKRMKDVCYNTTNTFNFITDNEASLLMLDNLILTLINLDKSQTRNSAFNALISRLCKLGKIEESLRVIDSMARVDCNLNACSFYPIVKVLARSNKIEEAWRVVDLMRCLRVVPDSMIYNYILMTHCANGDLSASAVVLTRMEEQKMKANGRTYDALVLGACRAGKVEGALVILRRMEDDGVPMLLSTRLYVIDALLSLGYYDQAIKFVRTYCGKDAWLDNESFGCLAFRLLKLKRKDEARVVLEEMKERKLEMRHALLKFQENENES</sequence>
<dbReference type="Gene3D" id="1.25.40.10">
    <property type="entry name" value="Tetratricopeptide repeat domain"/>
    <property type="match status" value="2"/>
</dbReference>
<dbReference type="InterPro" id="IPR050667">
    <property type="entry name" value="PPR-containing_protein"/>
</dbReference>
<keyword evidence="6" id="KW-1185">Reference proteome</keyword>
<feature type="non-terminal residue" evidence="5">
    <location>
        <position position="1"/>
    </location>
</feature>
<comment type="caution">
    <text evidence="5">The sequence shown here is derived from an EMBL/GenBank/DDBJ whole genome shotgun (WGS) entry which is preliminary data.</text>
</comment>
<evidence type="ECO:0000256" key="2">
    <source>
        <dbReference type="ARBA" id="ARBA00022737"/>
    </source>
</evidence>
<dbReference type="EMBL" id="JAATIQ010000039">
    <property type="protein sequence ID" value="KAF4395767.1"/>
    <property type="molecule type" value="Genomic_DNA"/>
</dbReference>
<feature type="repeat" description="PPR" evidence="3">
    <location>
        <begin position="182"/>
        <end position="216"/>
    </location>
</feature>
<gene>
    <name evidence="5" type="ORF">G4B88_013541</name>
</gene>
<dbReference type="Pfam" id="PF17177">
    <property type="entry name" value="PPR_long"/>
    <property type="match status" value="1"/>
</dbReference>
<dbReference type="InterPro" id="IPR011990">
    <property type="entry name" value="TPR-like_helical_dom_sf"/>
</dbReference>
<name>A0A7J6HKI7_CANSA</name>
<dbReference type="InterPro" id="IPR002885">
    <property type="entry name" value="PPR_rpt"/>
</dbReference>
<feature type="domain" description="PROP1-like PPR" evidence="4">
    <location>
        <begin position="143"/>
        <end position="284"/>
    </location>
</feature>